<reference evidence="2 3" key="1">
    <citation type="submission" date="2016-04" db="EMBL/GenBank/DDBJ databases">
        <title>Complete genome seqeunce of Leptospira alstonii serovar Room22.</title>
        <authorList>
            <person name="Nally J.E."/>
            <person name="Bayles D.O."/>
            <person name="Hurley D."/>
            <person name="Fanning S."/>
            <person name="McMahon B.J."/>
            <person name="Arent Z."/>
        </authorList>
    </citation>
    <scope>NUCLEOTIDE SEQUENCE [LARGE SCALE GENOMIC DNA]</scope>
    <source>
        <strain evidence="2 3">GWTS #1</strain>
    </source>
</reference>
<dbReference type="Proteomes" id="UP000094197">
    <property type="component" value="Chromosome 2"/>
</dbReference>
<name>A0A1D7V324_9LEPT</name>
<dbReference type="KEGG" id="laj:A0128_19655"/>
<evidence type="ECO:0000313" key="3">
    <source>
        <dbReference type="Proteomes" id="UP000094197"/>
    </source>
</evidence>
<organism evidence="2 3">
    <name type="scientific">Leptospira tipperaryensis</name>
    <dbReference type="NCBI Taxonomy" id="2564040"/>
    <lineage>
        <taxon>Bacteria</taxon>
        <taxon>Pseudomonadati</taxon>
        <taxon>Spirochaetota</taxon>
        <taxon>Spirochaetia</taxon>
        <taxon>Leptospirales</taxon>
        <taxon>Leptospiraceae</taxon>
        <taxon>Leptospira</taxon>
    </lineage>
</organism>
<sequence length="65" mass="7392">MTGSDSNKALIPTFQNSKNGNLTKNRTAKIQNDRPQNRIETKSFSLKPKRESVRVPTSLLPFRSF</sequence>
<keyword evidence="3" id="KW-1185">Reference proteome</keyword>
<dbReference type="AlphaFoldDB" id="A0A1D7V324"/>
<proteinExistence type="predicted"/>
<gene>
    <name evidence="2" type="ORF">A0128_19655</name>
</gene>
<dbReference type="EMBL" id="CP015218">
    <property type="protein sequence ID" value="AOP36245.1"/>
    <property type="molecule type" value="Genomic_DNA"/>
</dbReference>
<evidence type="ECO:0000313" key="2">
    <source>
        <dbReference type="EMBL" id="AOP36245.1"/>
    </source>
</evidence>
<accession>A0A1D7V324</accession>
<protein>
    <submittedName>
        <fullName evidence="2">Uncharacterized protein</fullName>
    </submittedName>
</protein>
<feature type="region of interest" description="Disordered" evidence="1">
    <location>
        <begin position="1"/>
        <end position="34"/>
    </location>
</feature>
<feature type="compositionally biased region" description="Polar residues" evidence="1">
    <location>
        <begin position="1"/>
        <end position="30"/>
    </location>
</feature>
<evidence type="ECO:0000256" key="1">
    <source>
        <dbReference type="SAM" id="MobiDB-lite"/>
    </source>
</evidence>